<dbReference type="EMBL" id="LAZR01005835">
    <property type="protein sequence ID" value="KKM96780.1"/>
    <property type="molecule type" value="Genomic_DNA"/>
</dbReference>
<dbReference type="AlphaFoldDB" id="A0A0F9P704"/>
<protein>
    <submittedName>
        <fullName evidence="2">Uncharacterized protein</fullName>
    </submittedName>
</protein>
<organism evidence="2">
    <name type="scientific">marine sediment metagenome</name>
    <dbReference type="NCBI Taxonomy" id="412755"/>
    <lineage>
        <taxon>unclassified sequences</taxon>
        <taxon>metagenomes</taxon>
        <taxon>ecological metagenomes</taxon>
    </lineage>
</organism>
<comment type="caution">
    <text evidence="2">The sequence shown here is derived from an EMBL/GenBank/DDBJ whole genome shotgun (WGS) entry which is preliminary data.</text>
</comment>
<reference evidence="2" key="1">
    <citation type="journal article" date="2015" name="Nature">
        <title>Complex archaea that bridge the gap between prokaryotes and eukaryotes.</title>
        <authorList>
            <person name="Spang A."/>
            <person name="Saw J.H."/>
            <person name="Jorgensen S.L."/>
            <person name="Zaremba-Niedzwiedzka K."/>
            <person name="Martijn J."/>
            <person name="Lind A.E."/>
            <person name="van Eijk R."/>
            <person name="Schleper C."/>
            <person name="Guy L."/>
            <person name="Ettema T.J."/>
        </authorList>
    </citation>
    <scope>NUCLEOTIDE SEQUENCE</scope>
</reference>
<proteinExistence type="predicted"/>
<feature type="transmembrane region" description="Helical" evidence="1">
    <location>
        <begin position="20"/>
        <end position="42"/>
    </location>
</feature>
<keyword evidence="1" id="KW-0472">Membrane</keyword>
<evidence type="ECO:0000313" key="2">
    <source>
        <dbReference type="EMBL" id="KKM96780.1"/>
    </source>
</evidence>
<gene>
    <name evidence="2" type="ORF">LCGC14_1174610</name>
</gene>
<sequence length="45" mass="5500">MYIKRNIGWGLILRYAWKNLIFFVLYSAVIFSLYNFLGWTFIHIP</sequence>
<evidence type="ECO:0000256" key="1">
    <source>
        <dbReference type="SAM" id="Phobius"/>
    </source>
</evidence>
<feature type="non-terminal residue" evidence="2">
    <location>
        <position position="45"/>
    </location>
</feature>
<name>A0A0F9P704_9ZZZZ</name>
<keyword evidence="1" id="KW-0812">Transmembrane</keyword>
<keyword evidence="1" id="KW-1133">Transmembrane helix</keyword>
<accession>A0A0F9P704</accession>